<dbReference type="EMBL" id="OX459958">
    <property type="protein sequence ID" value="CAI9164171.1"/>
    <property type="molecule type" value="Genomic_DNA"/>
</dbReference>
<name>A0ABN8YT10_RANTA</name>
<dbReference type="Proteomes" id="UP001176941">
    <property type="component" value="Chromosome 22"/>
</dbReference>
<evidence type="ECO:0000313" key="2">
    <source>
        <dbReference type="Proteomes" id="UP001176941"/>
    </source>
</evidence>
<gene>
    <name evidence="1" type="ORF">MRATA1EN1_LOCUS13133</name>
</gene>
<evidence type="ECO:0000313" key="1">
    <source>
        <dbReference type="EMBL" id="CAI9164171.1"/>
    </source>
</evidence>
<protein>
    <submittedName>
        <fullName evidence="1">Uncharacterized protein</fullName>
    </submittedName>
</protein>
<keyword evidence="2" id="KW-1185">Reference proteome</keyword>
<proteinExistence type="predicted"/>
<accession>A0ABN8YT10</accession>
<reference evidence="1" key="1">
    <citation type="submission" date="2023-04" db="EMBL/GenBank/DDBJ databases">
        <authorList>
            <consortium name="ELIXIR-Norway"/>
        </authorList>
    </citation>
    <scope>NUCLEOTIDE SEQUENCE [LARGE SCALE GENOMIC DNA]</scope>
</reference>
<organism evidence="1 2">
    <name type="scientific">Rangifer tarandus platyrhynchus</name>
    <name type="common">Svalbard reindeer</name>
    <dbReference type="NCBI Taxonomy" id="3082113"/>
    <lineage>
        <taxon>Eukaryota</taxon>
        <taxon>Metazoa</taxon>
        <taxon>Chordata</taxon>
        <taxon>Craniata</taxon>
        <taxon>Vertebrata</taxon>
        <taxon>Euteleostomi</taxon>
        <taxon>Mammalia</taxon>
        <taxon>Eutheria</taxon>
        <taxon>Laurasiatheria</taxon>
        <taxon>Artiodactyla</taxon>
        <taxon>Ruminantia</taxon>
        <taxon>Pecora</taxon>
        <taxon>Cervidae</taxon>
        <taxon>Odocoileinae</taxon>
        <taxon>Rangifer</taxon>
    </lineage>
</organism>
<sequence>MQPQDLELRTPRGRPLLAWRPLLESPGLHAEKMLGDRAAHMRQLQAPGYPRAFAPLGRDVAGRMRTGGGGACREQ</sequence>